<accession>A0AAV4TF56</accession>
<reference evidence="1 2" key="1">
    <citation type="submission" date="2021-06" db="EMBL/GenBank/DDBJ databases">
        <title>Caerostris darwini draft genome.</title>
        <authorList>
            <person name="Kono N."/>
            <person name="Arakawa K."/>
        </authorList>
    </citation>
    <scope>NUCLEOTIDE SEQUENCE [LARGE SCALE GENOMIC DNA]</scope>
</reference>
<gene>
    <name evidence="1" type="ORF">CDAR_218141</name>
</gene>
<sequence length="126" mass="14419">MRQEMPGLLSPWPDSDAHLPFPRITPSRSVALLALLPLPLPKWGGPDALLWTPLQPLRSKKGCSKKFIMSILGTDSSEAFSLVPFYHYLSDFDKNFLYHNLVMNPKKLWPQHKSVKGFWPSTPRTY</sequence>
<comment type="caution">
    <text evidence="1">The sequence shown here is derived from an EMBL/GenBank/DDBJ whole genome shotgun (WGS) entry which is preliminary data.</text>
</comment>
<evidence type="ECO:0000313" key="2">
    <source>
        <dbReference type="Proteomes" id="UP001054837"/>
    </source>
</evidence>
<dbReference type="EMBL" id="BPLQ01009596">
    <property type="protein sequence ID" value="GIY45208.1"/>
    <property type="molecule type" value="Genomic_DNA"/>
</dbReference>
<proteinExistence type="predicted"/>
<organism evidence="1 2">
    <name type="scientific">Caerostris darwini</name>
    <dbReference type="NCBI Taxonomy" id="1538125"/>
    <lineage>
        <taxon>Eukaryota</taxon>
        <taxon>Metazoa</taxon>
        <taxon>Ecdysozoa</taxon>
        <taxon>Arthropoda</taxon>
        <taxon>Chelicerata</taxon>
        <taxon>Arachnida</taxon>
        <taxon>Araneae</taxon>
        <taxon>Araneomorphae</taxon>
        <taxon>Entelegynae</taxon>
        <taxon>Araneoidea</taxon>
        <taxon>Araneidae</taxon>
        <taxon>Caerostris</taxon>
    </lineage>
</organism>
<dbReference type="Proteomes" id="UP001054837">
    <property type="component" value="Unassembled WGS sequence"/>
</dbReference>
<name>A0AAV4TF56_9ARAC</name>
<keyword evidence="2" id="KW-1185">Reference proteome</keyword>
<dbReference type="AlphaFoldDB" id="A0AAV4TF56"/>
<evidence type="ECO:0000313" key="1">
    <source>
        <dbReference type="EMBL" id="GIY45208.1"/>
    </source>
</evidence>
<protein>
    <submittedName>
        <fullName evidence="1">Uncharacterized protein</fullName>
    </submittedName>
</protein>